<gene>
    <name evidence="2" type="ORF">A3F15_02295</name>
</gene>
<dbReference type="InterPro" id="IPR000086">
    <property type="entry name" value="NUDIX_hydrolase_dom"/>
</dbReference>
<dbReference type="SUPFAM" id="SSF55811">
    <property type="entry name" value="Nudix"/>
    <property type="match status" value="1"/>
</dbReference>
<accession>A0A1G2RCX5</accession>
<dbReference type="InterPro" id="IPR015797">
    <property type="entry name" value="NUDIX_hydrolase-like_dom_sf"/>
</dbReference>
<organism evidence="2 3">
    <name type="scientific">Candidatus Wildermuthbacteria bacterium RIFCSPHIGHO2_12_FULL_40_12</name>
    <dbReference type="NCBI Taxonomy" id="1802457"/>
    <lineage>
        <taxon>Bacteria</taxon>
        <taxon>Candidatus Wildermuthiibacteriota</taxon>
    </lineage>
</organism>
<proteinExistence type="predicted"/>
<dbReference type="Gene3D" id="3.90.79.10">
    <property type="entry name" value="Nucleoside Triphosphate Pyrophosphohydrolase"/>
    <property type="match status" value="1"/>
</dbReference>
<dbReference type="PROSITE" id="PS51462">
    <property type="entry name" value="NUDIX"/>
    <property type="match status" value="1"/>
</dbReference>
<dbReference type="Pfam" id="PF00293">
    <property type="entry name" value="NUDIX"/>
    <property type="match status" value="1"/>
</dbReference>
<dbReference type="Proteomes" id="UP000177078">
    <property type="component" value="Unassembled WGS sequence"/>
</dbReference>
<name>A0A1G2RCX5_9BACT</name>
<evidence type="ECO:0000313" key="3">
    <source>
        <dbReference type="Proteomes" id="UP000177078"/>
    </source>
</evidence>
<dbReference type="AlphaFoldDB" id="A0A1G2RCX5"/>
<reference evidence="2 3" key="1">
    <citation type="journal article" date="2016" name="Nat. Commun.">
        <title>Thousands of microbial genomes shed light on interconnected biogeochemical processes in an aquifer system.</title>
        <authorList>
            <person name="Anantharaman K."/>
            <person name="Brown C.T."/>
            <person name="Hug L.A."/>
            <person name="Sharon I."/>
            <person name="Castelle C.J."/>
            <person name="Probst A.J."/>
            <person name="Thomas B.C."/>
            <person name="Singh A."/>
            <person name="Wilkins M.J."/>
            <person name="Karaoz U."/>
            <person name="Brodie E.L."/>
            <person name="Williams K.H."/>
            <person name="Hubbard S.S."/>
            <person name="Banfield J.F."/>
        </authorList>
    </citation>
    <scope>NUCLEOTIDE SEQUENCE [LARGE SCALE GENOMIC DNA]</scope>
</reference>
<feature type="domain" description="Nudix hydrolase" evidence="1">
    <location>
        <begin position="7"/>
        <end position="138"/>
    </location>
</feature>
<dbReference type="EMBL" id="MHUC01000022">
    <property type="protein sequence ID" value="OHA70705.1"/>
    <property type="molecule type" value="Genomic_DNA"/>
</dbReference>
<dbReference type="STRING" id="1802457.A3F15_02295"/>
<protein>
    <recommendedName>
        <fullName evidence="1">Nudix hydrolase domain-containing protein</fullName>
    </recommendedName>
</protein>
<evidence type="ECO:0000259" key="1">
    <source>
        <dbReference type="PROSITE" id="PS51462"/>
    </source>
</evidence>
<comment type="caution">
    <text evidence="2">The sequence shown here is derived from an EMBL/GenBank/DDBJ whole genome shotgun (WGS) entry which is preliminary data.</text>
</comment>
<evidence type="ECO:0000313" key="2">
    <source>
        <dbReference type="EMBL" id="OHA70705.1"/>
    </source>
</evidence>
<sequence length="139" mass="16624">MKKNYAIYQVAFKIFLRKGNNVLFLKLSNKDTWDWPGGRADKNEGRVPIKKILAREIREELGSDIKYKIGKIAFQYRRKCNAKNLYNLITVYEGEYISGGIKLSNEHNTYQWLNPKKFRFNKRNYPNREEFAAFKEYLK</sequence>